<dbReference type="AlphaFoldDB" id="A0A2D1U6F6"/>
<dbReference type="EMBL" id="CP024091">
    <property type="protein sequence ID" value="ATP57167.1"/>
    <property type="molecule type" value="Genomic_DNA"/>
</dbReference>
<sequence length="125" mass="14489">MDKISYDEFLDALEKVNIFHRQIRKEGPDEKNSLNAPIASDVNSSILELLRRHATNRIIDAVRLFLESEKSDRKLPFSSTEDVSIVFFVERYTLNQLKIIRSIGPGSLILLDRILTQAGYRLRER</sequence>
<reference evidence="1 2" key="1">
    <citation type="submission" date="2017-10" db="EMBL/GenBank/DDBJ databases">
        <title>Whole genome of Pedobacter ginsengisoli T01R-27 isolated from tomato rhizosphere.</title>
        <authorList>
            <person name="Weon H.-Y."/>
            <person name="Lee S.A."/>
            <person name="Sang M.K."/>
            <person name="Song J."/>
        </authorList>
    </citation>
    <scope>NUCLEOTIDE SEQUENCE [LARGE SCALE GENOMIC DNA]</scope>
    <source>
        <strain evidence="1 2">T01R-27</strain>
    </source>
</reference>
<dbReference type="Proteomes" id="UP000223749">
    <property type="component" value="Chromosome"/>
</dbReference>
<evidence type="ECO:0000313" key="1">
    <source>
        <dbReference type="EMBL" id="ATP57167.1"/>
    </source>
</evidence>
<gene>
    <name evidence="1" type="ORF">CPT03_12140</name>
</gene>
<organism evidence="1 2">
    <name type="scientific">Pedobacter ginsengisoli</name>
    <dbReference type="NCBI Taxonomy" id="363852"/>
    <lineage>
        <taxon>Bacteria</taxon>
        <taxon>Pseudomonadati</taxon>
        <taxon>Bacteroidota</taxon>
        <taxon>Sphingobacteriia</taxon>
        <taxon>Sphingobacteriales</taxon>
        <taxon>Sphingobacteriaceae</taxon>
        <taxon>Pedobacter</taxon>
    </lineage>
</organism>
<accession>A0A2D1U6F6</accession>
<keyword evidence="2" id="KW-1185">Reference proteome</keyword>
<dbReference type="KEGG" id="pgs:CPT03_12140"/>
<proteinExistence type="predicted"/>
<protein>
    <submittedName>
        <fullName evidence="1">Uncharacterized protein</fullName>
    </submittedName>
</protein>
<evidence type="ECO:0000313" key="2">
    <source>
        <dbReference type="Proteomes" id="UP000223749"/>
    </source>
</evidence>
<name>A0A2D1U6F6_9SPHI</name>